<keyword evidence="3" id="KW-1185">Reference proteome</keyword>
<accession>A0AA39JBH9</accession>
<evidence type="ECO:0000313" key="3">
    <source>
        <dbReference type="Proteomes" id="UP001175226"/>
    </source>
</evidence>
<feature type="region of interest" description="Disordered" evidence="1">
    <location>
        <begin position="26"/>
        <end position="53"/>
    </location>
</feature>
<sequence length="437" mass="48886">MEIFNEETVDGGEAAVSVVRDSVKAPGMDGQYDGSLLQQGAGHRGSDHDGPRSGPLVNLITDFMLNEAGDQRITVINFNFVFVTSNFEICDRSHRRHPIMNIYHSSTSGKLSNLRTDGNLPWAIATSRDCFTHSKKRANTCSTQTSPLVPDNSKDFCQYILEQASKKAASSEAPSQWLSLRSQNKHVSSRVFRPEFAYNSFPAPDLVLGLNSDLGGDVDKAWYIPSLSWIKNSASFTQSWVGEPEEQQETRKNPLSLGQVPLRGQPEEGKERQNLNRATPSLSHPTHRHPTAAQVLGNLLFCHFESGGVNILLHRLPMQIEAIWGWRRKFSSRLRERSTILGAMDGPSRDLMTKLTASKSRGKFVYRHIRQPLLPTSHPTTAEELGNLLFCQFDWWRRVGHSGMEESDESPLGHGKGHRLTGSFFATRRSVYTVQLS</sequence>
<reference evidence="2" key="1">
    <citation type="submission" date="2023-06" db="EMBL/GenBank/DDBJ databases">
        <authorList>
            <consortium name="Lawrence Berkeley National Laboratory"/>
            <person name="Ahrendt S."/>
            <person name="Sahu N."/>
            <person name="Indic B."/>
            <person name="Wong-Bajracharya J."/>
            <person name="Merenyi Z."/>
            <person name="Ke H.-M."/>
            <person name="Monk M."/>
            <person name="Kocsube S."/>
            <person name="Drula E."/>
            <person name="Lipzen A."/>
            <person name="Balint B."/>
            <person name="Henrissat B."/>
            <person name="Andreopoulos B."/>
            <person name="Martin F.M."/>
            <person name="Harder C.B."/>
            <person name="Rigling D."/>
            <person name="Ford K.L."/>
            <person name="Foster G.D."/>
            <person name="Pangilinan J."/>
            <person name="Papanicolaou A."/>
            <person name="Barry K."/>
            <person name="LaButti K."/>
            <person name="Viragh M."/>
            <person name="Koriabine M."/>
            <person name="Yan M."/>
            <person name="Riley R."/>
            <person name="Champramary S."/>
            <person name="Plett K.L."/>
            <person name="Tsai I.J."/>
            <person name="Slot J."/>
            <person name="Sipos G."/>
            <person name="Plett J."/>
            <person name="Nagy L.G."/>
            <person name="Grigoriev I.V."/>
        </authorList>
    </citation>
    <scope>NUCLEOTIDE SEQUENCE</scope>
    <source>
        <strain evidence="2">FPL87.14</strain>
    </source>
</reference>
<dbReference type="EMBL" id="JAUEPT010000041">
    <property type="protein sequence ID" value="KAK0438746.1"/>
    <property type="molecule type" value="Genomic_DNA"/>
</dbReference>
<dbReference type="AlphaFoldDB" id="A0AA39JBH9"/>
<protein>
    <submittedName>
        <fullName evidence="2">Uncharacterized protein</fullName>
    </submittedName>
</protein>
<dbReference type="Proteomes" id="UP001175226">
    <property type="component" value="Unassembled WGS sequence"/>
</dbReference>
<organism evidence="2 3">
    <name type="scientific">Armillaria borealis</name>
    <dbReference type="NCBI Taxonomy" id="47425"/>
    <lineage>
        <taxon>Eukaryota</taxon>
        <taxon>Fungi</taxon>
        <taxon>Dikarya</taxon>
        <taxon>Basidiomycota</taxon>
        <taxon>Agaricomycotina</taxon>
        <taxon>Agaricomycetes</taxon>
        <taxon>Agaricomycetidae</taxon>
        <taxon>Agaricales</taxon>
        <taxon>Marasmiineae</taxon>
        <taxon>Physalacriaceae</taxon>
        <taxon>Armillaria</taxon>
    </lineage>
</organism>
<evidence type="ECO:0000256" key="1">
    <source>
        <dbReference type="SAM" id="MobiDB-lite"/>
    </source>
</evidence>
<comment type="caution">
    <text evidence="2">The sequence shown here is derived from an EMBL/GenBank/DDBJ whole genome shotgun (WGS) entry which is preliminary data.</text>
</comment>
<feature type="compositionally biased region" description="Basic and acidic residues" evidence="1">
    <location>
        <begin position="265"/>
        <end position="274"/>
    </location>
</feature>
<proteinExistence type="predicted"/>
<gene>
    <name evidence="2" type="ORF">EV421DRAFT_1969958</name>
</gene>
<name>A0AA39JBH9_9AGAR</name>
<feature type="region of interest" description="Disordered" evidence="1">
    <location>
        <begin position="240"/>
        <end position="287"/>
    </location>
</feature>
<feature type="compositionally biased region" description="Polar residues" evidence="1">
    <location>
        <begin position="275"/>
        <end position="284"/>
    </location>
</feature>
<evidence type="ECO:0000313" key="2">
    <source>
        <dbReference type="EMBL" id="KAK0438746.1"/>
    </source>
</evidence>